<keyword evidence="6 9" id="KW-0067">ATP-binding</keyword>
<sequence length="334" mass="36279">MSTTPLLELDGVRVEVRKNGRSIALVREGSLAIGAGEIVCLVGESGSGKSVLARTIMGLTQRDRAMSVSGSLRYDGQELIGMPENRFRALRGTEMSMIFQEPMSSLDPVYTVESQLRESLVRAGAKVEGGMRPHMERLLADVGIRDGDRVLRSYPFQLSGGMCQRVMIAMGLAGKPRLLIADEPTTALDVTIQAQILDLVEHVRRERDMSMLLVTHDMGVAARLADRIAVMYAGRVVEYGTPPEIFDSGQHPYTRGLLACIPSLAGERRTILPTIGGAVPHPSQLPSGCAFHPRCPMATAKCAELDPPLAPVAGRDTACWHPGQERHLQDWSTS</sequence>
<comment type="subcellular location">
    <subcellularLocation>
        <location evidence="1">Cell membrane</location>
        <topology evidence="1">Peripheral membrane protein</topology>
    </subcellularLocation>
</comment>
<dbReference type="InterPro" id="IPR027417">
    <property type="entry name" value="P-loop_NTPase"/>
</dbReference>
<dbReference type="GO" id="GO:0005524">
    <property type="term" value="F:ATP binding"/>
    <property type="evidence" value="ECO:0007669"/>
    <property type="project" value="UniProtKB-KW"/>
</dbReference>
<dbReference type="SUPFAM" id="SSF52540">
    <property type="entry name" value="P-loop containing nucleoside triphosphate hydrolases"/>
    <property type="match status" value="1"/>
</dbReference>
<name>A0A5J6V6R5_9MICO</name>
<evidence type="ECO:0000256" key="1">
    <source>
        <dbReference type="ARBA" id="ARBA00004202"/>
    </source>
</evidence>
<dbReference type="SMART" id="SM00382">
    <property type="entry name" value="AAA"/>
    <property type="match status" value="1"/>
</dbReference>
<dbReference type="PANTHER" id="PTHR43297">
    <property type="entry name" value="OLIGOPEPTIDE TRANSPORT ATP-BINDING PROTEIN APPD"/>
    <property type="match status" value="1"/>
</dbReference>
<dbReference type="GO" id="GO:0016887">
    <property type="term" value="F:ATP hydrolysis activity"/>
    <property type="evidence" value="ECO:0007669"/>
    <property type="project" value="InterPro"/>
</dbReference>
<organism evidence="9 10">
    <name type="scientific">Ornithinimicrobium pratense</name>
    <dbReference type="NCBI Taxonomy" id="2593973"/>
    <lineage>
        <taxon>Bacteria</taxon>
        <taxon>Bacillati</taxon>
        <taxon>Actinomycetota</taxon>
        <taxon>Actinomycetes</taxon>
        <taxon>Micrococcales</taxon>
        <taxon>Ornithinimicrobiaceae</taxon>
        <taxon>Ornithinimicrobium</taxon>
    </lineage>
</organism>
<keyword evidence="4" id="KW-1003">Cell membrane</keyword>
<dbReference type="Gene3D" id="3.40.50.300">
    <property type="entry name" value="P-loop containing nucleotide triphosphate hydrolases"/>
    <property type="match status" value="1"/>
</dbReference>
<evidence type="ECO:0000256" key="7">
    <source>
        <dbReference type="ARBA" id="ARBA00023136"/>
    </source>
</evidence>
<dbReference type="KEGG" id="serw:FY030_12875"/>
<dbReference type="InterPro" id="IPR017871">
    <property type="entry name" value="ABC_transporter-like_CS"/>
</dbReference>
<keyword evidence="3" id="KW-0813">Transport</keyword>
<gene>
    <name evidence="9" type="ORF">FY030_12875</name>
</gene>
<dbReference type="InterPro" id="IPR003593">
    <property type="entry name" value="AAA+_ATPase"/>
</dbReference>
<evidence type="ECO:0000313" key="9">
    <source>
        <dbReference type="EMBL" id="QFG69478.1"/>
    </source>
</evidence>
<dbReference type="EMBL" id="CP044427">
    <property type="protein sequence ID" value="QFG69478.1"/>
    <property type="molecule type" value="Genomic_DNA"/>
</dbReference>
<dbReference type="GO" id="GO:0015833">
    <property type="term" value="P:peptide transport"/>
    <property type="evidence" value="ECO:0007669"/>
    <property type="project" value="InterPro"/>
</dbReference>
<dbReference type="GO" id="GO:0005886">
    <property type="term" value="C:plasma membrane"/>
    <property type="evidence" value="ECO:0007669"/>
    <property type="project" value="UniProtKB-SubCell"/>
</dbReference>
<dbReference type="AlphaFoldDB" id="A0A5J6V6R5"/>
<evidence type="ECO:0000313" key="10">
    <source>
        <dbReference type="Proteomes" id="UP000326546"/>
    </source>
</evidence>
<dbReference type="FunFam" id="3.40.50.300:FF:000016">
    <property type="entry name" value="Oligopeptide ABC transporter ATP-binding component"/>
    <property type="match status" value="1"/>
</dbReference>
<feature type="domain" description="ABC transporter" evidence="8">
    <location>
        <begin position="7"/>
        <end position="258"/>
    </location>
</feature>
<dbReference type="InterPro" id="IPR050388">
    <property type="entry name" value="ABC_Ni/Peptide_Import"/>
</dbReference>
<dbReference type="Proteomes" id="UP000326546">
    <property type="component" value="Chromosome"/>
</dbReference>
<reference evidence="9 10" key="1">
    <citation type="submission" date="2019-09" db="EMBL/GenBank/DDBJ databases">
        <title>Serinicoccus pratensis sp. nov., isolated from meadow soil.</title>
        <authorList>
            <person name="Zhang W."/>
        </authorList>
    </citation>
    <scope>NUCLEOTIDE SEQUENCE [LARGE SCALE GENOMIC DNA]</scope>
    <source>
        <strain evidence="9 10">W204</strain>
    </source>
</reference>
<evidence type="ECO:0000259" key="8">
    <source>
        <dbReference type="PROSITE" id="PS50893"/>
    </source>
</evidence>
<dbReference type="OrthoDB" id="9802264at2"/>
<dbReference type="PROSITE" id="PS00211">
    <property type="entry name" value="ABC_TRANSPORTER_1"/>
    <property type="match status" value="1"/>
</dbReference>
<protein>
    <submittedName>
        <fullName evidence="9">ABC transporter ATP-binding protein</fullName>
    </submittedName>
</protein>
<dbReference type="CDD" id="cd03257">
    <property type="entry name" value="ABC_NikE_OppD_transporters"/>
    <property type="match status" value="1"/>
</dbReference>
<evidence type="ECO:0000256" key="5">
    <source>
        <dbReference type="ARBA" id="ARBA00022741"/>
    </source>
</evidence>
<dbReference type="InterPro" id="IPR013563">
    <property type="entry name" value="Oligopep_ABC_C"/>
</dbReference>
<evidence type="ECO:0000256" key="2">
    <source>
        <dbReference type="ARBA" id="ARBA00005417"/>
    </source>
</evidence>
<dbReference type="Pfam" id="PF00005">
    <property type="entry name" value="ABC_tran"/>
    <property type="match status" value="1"/>
</dbReference>
<proteinExistence type="inferred from homology"/>
<keyword evidence="10" id="KW-1185">Reference proteome</keyword>
<evidence type="ECO:0000256" key="4">
    <source>
        <dbReference type="ARBA" id="ARBA00022475"/>
    </source>
</evidence>
<keyword evidence="5" id="KW-0547">Nucleotide-binding</keyword>
<dbReference type="NCBIfam" id="TIGR01727">
    <property type="entry name" value="oligo_HPY"/>
    <property type="match status" value="1"/>
</dbReference>
<dbReference type="PANTHER" id="PTHR43297:SF2">
    <property type="entry name" value="DIPEPTIDE TRANSPORT ATP-BINDING PROTEIN DPPD"/>
    <property type="match status" value="1"/>
</dbReference>
<evidence type="ECO:0000256" key="6">
    <source>
        <dbReference type="ARBA" id="ARBA00022840"/>
    </source>
</evidence>
<dbReference type="PROSITE" id="PS50893">
    <property type="entry name" value="ABC_TRANSPORTER_2"/>
    <property type="match status" value="1"/>
</dbReference>
<comment type="similarity">
    <text evidence="2">Belongs to the ABC transporter superfamily.</text>
</comment>
<evidence type="ECO:0000256" key="3">
    <source>
        <dbReference type="ARBA" id="ARBA00022448"/>
    </source>
</evidence>
<dbReference type="InterPro" id="IPR003439">
    <property type="entry name" value="ABC_transporter-like_ATP-bd"/>
</dbReference>
<dbReference type="Pfam" id="PF08352">
    <property type="entry name" value="oligo_HPY"/>
    <property type="match status" value="1"/>
</dbReference>
<keyword evidence="7" id="KW-0472">Membrane</keyword>
<accession>A0A5J6V6R5</accession>